<dbReference type="RefSeq" id="WP_324178386.1">
    <property type="nucleotide sequence ID" value="NZ_BAABAW010000016.1"/>
</dbReference>
<proteinExistence type="predicted"/>
<sequence length="230" mass="27613">MRKTINKVSTKILEKAIWLSIPNTKIDPTDFQNPTRRIILNKSSEERHGTSGSYFSPKCNKRIFYESKLEFDFFTSLELSSDVIDFGFQPLKIEYKFNDYFYPYYPDFYYQLKNGSCVLGEVKKLNKMGLFLNWSKWKAMKHYCKKNGMGFLITDGKHEIRDLRNMKVNQNLRREILELFENSTAIDWEIIWDIKEKYKASIKNLTCLVYQEKIKWYKQPSMFVKDKQKM</sequence>
<evidence type="ECO:0000313" key="2">
    <source>
        <dbReference type="EMBL" id="MEB3344339.1"/>
    </source>
</evidence>
<name>A0ABU5ZQJ4_9FLAO</name>
<dbReference type="GO" id="GO:0004519">
    <property type="term" value="F:endonuclease activity"/>
    <property type="evidence" value="ECO:0007669"/>
    <property type="project" value="UniProtKB-KW"/>
</dbReference>
<keyword evidence="2" id="KW-0378">Hydrolase</keyword>
<dbReference type="Proteomes" id="UP001327027">
    <property type="component" value="Unassembled WGS sequence"/>
</dbReference>
<dbReference type="Pfam" id="PF08722">
    <property type="entry name" value="Tn7_TnsA-like_N"/>
    <property type="match status" value="1"/>
</dbReference>
<reference evidence="2 3" key="1">
    <citation type="journal article" date="2013" name="Int. J. Syst. Evol. Microbiol.">
        <title>Aquimarina gracilis sp. nov., isolated from the gut microflora of a mussel, Mytilus coruscus, and emended description of Aquimarina spongiae.</title>
        <authorList>
            <person name="Park S.C."/>
            <person name="Choe H.N."/>
            <person name="Baik K.S."/>
            <person name="Seong C.N."/>
        </authorList>
    </citation>
    <scope>NUCLEOTIDE SEQUENCE [LARGE SCALE GENOMIC DNA]</scope>
    <source>
        <strain evidence="2 3">PSC32</strain>
    </source>
</reference>
<dbReference type="EMBL" id="JAYKLX010000001">
    <property type="protein sequence ID" value="MEB3344339.1"/>
    <property type="molecule type" value="Genomic_DNA"/>
</dbReference>
<evidence type="ECO:0000313" key="3">
    <source>
        <dbReference type="Proteomes" id="UP001327027"/>
    </source>
</evidence>
<comment type="caution">
    <text evidence="2">The sequence shown here is derived from an EMBL/GenBank/DDBJ whole genome shotgun (WGS) entry which is preliminary data.</text>
</comment>
<gene>
    <name evidence="2" type="ORF">U6A24_02645</name>
</gene>
<dbReference type="InterPro" id="IPR014833">
    <property type="entry name" value="TnsA_N"/>
</dbReference>
<keyword evidence="2" id="KW-0255">Endonuclease</keyword>
<keyword evidence="3" id="KW-1185">Reference proteome</keyword>
<organism evidence="2 3">
    <name type="scientific">Aquimarina gracilis</name>
    <dbReference type="NCBI Taxonomy" id="874422"/>
    <lineage>
        <taxon>Bacteria</taxon>
        <taxon>Pseudomonadati</taxon>
        <taxon>Bacteroidota</taxon>
        <taxon>Flavobacteriia</taxon>
        <taxon>Flavobacteriales</taxon>
        <taxon>Flavobacteriaceae</taxon>
        <taxon>Aquimarina</taxon>
    </lineage>
</organism>
<keyword evidence="2" id="KW-0540">Nuclease</keyword>
<accession>A0ABU5ZQJ4</accession>
<protein>
    <submittedName>
        <fullName evidence="2">TnsA endonuclease N-terminal domain-containing protein</fullName>
    </submittedName>
</protein>
<evidence type="ECO:0000259" key="1">
    <source>
        <dbReference type="Pfam" id="PF08722"/>
    </source>
</evidence>
<feature type="domain" description="TnsA endonuclease N-terminal" evidence="1">
    <location>
        <begin position="81"/>
        <end position="154"/>
    </location>
</feature>